<dbReference type="Proteomes" id="UP001233172">
    <property type="component" value="Unassembled WGS sequence"/>
</dbReference>
<sequence>LVINVQPNVISPEITPQLVINCSITNNEVQEIDVIKSLTLSRYNETVAKFDDLFVLNSSTLDLKQLQQFKFSQVSFGNLFITLSLHNPIQIDATVYRCNANGDYSKGTNISKFAKKAVEWGKNSTAFIEEIRRLKKYEKNCQCSLKKDKRTEINQRFKYLNYNKKEEYTLQSLFLLHGCQVQTSSARLKRSTVYPPSG</sequence>
<evidence type="ECO:0000313" key="2">
    <source>
        <dbReference type="Proteomes" id="UP001233172"/>
    </source>
</evidence>
<gene>
    <name evidence="1" type="ORF">Bpfe_008902</name>
</gene>
<accession>A0AAD8FEJ6</accession>
<protein>
    <submittedName>
        <fullName evidence="1">Angiopoietin-4</fullName>
    </submittedName>
</protein>
<keyword evidence="2" id="KW-1185">Reference proteome</keyword>
<dbReference type="EMBL" id="JASAOG010000029">
    <property type="protein sequence ID" value="KAK0061520.1"/>
    <property type="molecule type" value="Genomic_DNA"/>
</dbReference>
<evidence type="ECO:0000313" key="1">
    <source>
        <dbReference type="EMBL" id="KAK0061520.1"/>
    </source>
</evidence>
<reference evidence="1" key="2">
    <citation type="submission" date="2023-04" db="EMBL/GenBank/DDBJ databases">
        <authorList>
            <person name="Bu L."/>
            <person name="Lu L."/>
            <person name="Laidemitt M.R."/>
            <person name="Zhang S.M."/>
            <person name="Mutuku M."/>
            <person name="Mkoji G."/>
            <person name="Steinauer M."/>
            <person name="Loker E.S."/>
        </authorList>
    </citation>
    <scope>NUCLEOTIDE SEQUENCE</scope>
    <source>
        <strain evidence="1">KasaAsao</strain>
        <tissue evidence="1">Whole Snail</tissue>
    </source>
</reference>
<organism evidence="1 2">
    <name type="scientific">Biomphalaria pfeifferi</name>
    <name type="common">Bloodfluke planorb</name>
    <name type="synonym">Freshwater snail</name>
    <dbReference type="NCBI Taxonomy" id="112525"/>
    <lineage>
        <taxon>Eukaryota</taxon>
        <taxon>Metazoa</taxon>
        <taxon>Spiralia</taxon>
        <taxon>Lophotrochozoa</taxon>
        <taxon>Mollusca</taxon>
        <taxon>Gastropoda</taxon>
        <taxon>Heterobranchia</taxon>
        <taxon>Euthyneura</taxon>
        <taxon>Panpulmonata</taxon>
        <taxon>Hygrophila</taxon>
        <taxon>Lymnaeoidea</taxon>
        <taxon>Planorbidae</taxon>
        <taxon>Biomphalaria</taxon>
    </lineage>
</organism>
<dbReference type="AlphaFoldDB" id="A0AAD8FEJ6"/>
<comment type="caution">
    <text evidence="1">The sequence shown here is derived from an EMBL/GenBank/DDBJ whole genome shotgun (WGS) entry which is preliminary data.</text>
</comment>
<proteinExistence type="predicted"/>
<reference evidence="1" key="1">
    <citation type="journal article" date="2023" name="PLoS Negl. Trop. Dis.">
        <title>A genome sequence for Biomphalaria pfeifferi, the major vector snail for the human-infecting parasite Schistosoma mansoni.</title>
        <authorList>
            <person name="Bu L."/>
            <person name="Lu L."/>
            <person name="Laidemitt M.R."/>
            <person name="Zhang S.M."/>
            <person name="Mutuku M."/>
            <person name="Mkoji G."/>
            <person name="Steinauer M."/>
            <person name="Loker E.S."/>
        </authorList>
    </citation>
    <scope>NUCLEOTIDE SEQUENCE</scope>
    <source>
        <strain evidence="1">KasaAsao</strain>
    </source>
</reference>
<name>A0AAD8FEJ6_BIOPF</name>
<feature type="non-terminal residue" evidence="1">
    <location>
        <position position="1"/>
    </location>
</feature>